<reference evidence="2 3" key="1">
    <citation type="submission" date="2024-02" db="EMBL/GenBank/DDBJ databases">
        <title>High-quality chromosome-scale genome assembly of Pensacola bahiagrass (Paspalum notatum Flugge var. saurae).</title>
        <authorList>
            <person name="Vega J.M."/>
            <person name="Podio M."/>
            <person name="Orjuela J."/>
            <person name="Siena L.A."/>
            <person name="Pessino S.C."/>
            <person name="Combes M.C."/>
            <person name="Mariac C."/>
            <person name="Albertini E."/>
            <person name="Pupilli F."/>
            <person name="Ortiz J.P.A."/>
            <person name="Leblanc O."/>
        </authorList>
    </citation>
    <scope>NUCLEOTIDE SEQUENCE [LARGE SCALE GENOMIC DNA]</scope>
    <source>
        <strain evidence="2">R1</strain>
        <tissue evidence="2">Leaf</tissue>
    </source>
</reference>
<dbReference type="Proteomes" id="UP001341281">
    <property type="component" value="Chromosome 06"/>
</dbReference>
<evidence type="ECO:0000256" key="1">
    <source>
        <dbReference type="SAM" id="MobiDB-lite"/>
    </source>
</evidence>
<evidence type="ECO:0000313" key="2">
    <source>
        <dbReference type="EMBL" id="WVZ80342.1"/>
    </source>
</evidence>
<sequence length="62" mass="7002">MWSASIYILVHSFAYDVMHIYPANKELTQEQPLIEEPEDEQEGPQPTTDPITEEAPSNPSGE</sequence>
<proteinExistence type="predicted"/>
<dbReference type="AlphaFoldDB" id="A0AAQ3U074"/>
<name>A0AAQ3U074_PASNO</name>
<evidence type="ECO:0000313" key="3">
    <source>
        <dbReference type="Proteomes" id="UP001341281"/>
    </source>
</evidence>
<feature type="region of interest" description="Disordered" evidence="1">
    <location>
        <begin position="28"/>
        <end position="62"/>
    </location>
</feature>
<feature type="non-terminal residue" evidence="2">
    <location>
        <position position="1"/>
    </location>
</feature>
<gene>
    <name evidence="2" type="ORF">U9M48_027827</name>
</gene>
<accession>A0AAQ3U074</accession>
<feature type="compositionally biased region" description="Acidic residues" evidence="1">
    <location>
        <begin position="33"/>
        <end position="42"/>
    </location>
</feature>
<protein>
    <submittedName>
        <fullName evidence="2">Uncharacterized protein</fullName>
    </submittedName>
</protein>
<organism evidence="2 3">
    <name type="scientific">Paspalum notatum var. saurae</name>
    <dbReference type="NCBI Taxonomy" id="547442"/>
    <lineage>
        <taxon>Eukaryota</taxon>
        <taxon>Viridiplantae</taxon>
        <taxon>Streptophyta</taxon>
        <taxon>Embryophyta</taxon>
        <taxon>Tracheophyta</taxon>
        <taxon>Spermatophyta</taxon>
        <taxon>Magnoliopsida</taxon>
        <taxon>Liliopsida</taxon>
        <taxon>Poales</taxon>
        <taxon>Poaceae</taxon>
        <taxon>PACMAD clade</taxon>
        <taxon>Panicoideae</taxon>
        <taxon>Andropogonodae</taxon>
        <taxon>Paspaleae</taxon>
        <taxon>Paspalinae</taxon>
        <taxon>Paspalum</taxon>
    </lineage>
</organism>
<keyword evidence="3" id="KW-1185">Reference proteome</keyword>
<dbReference type="EMBL" id="CP144750">
    <property type="protein sequence ID" value="WVZ80342.1"/>
    <property type="molecule type" value="Genomic_DNA"/>
</dbReference>